<dbReference type="Proteomes" id="UP000811246">
    <property type="component" value="Chromosome 15"/>
</dbReference>
<evidence type="ECO:0000313" key="1">
    <source>
        <dbReference type="EMBL" id="KAG6674644.1"/>
    </source>
</evidence>
<organism evidence="1 2">
    <name type="scientific">Carya illinoinensis</name>
    <name type="common">Pecan</name>
    <dbReference type="NCBI Taxonomy" id="32201"/>
    <lineage>
        <taxon>Eukaryota</taxon>
        <taxon>Viridiplantae</taxon>
        <taxon>Streptophyta</taxon>
        <taxon>Embryophyta</taxon>
        <taxon>Tracheophyta</taxon>
        <taxon>Spermatophyta</taxon>
        <taxon>Magnoliopsida</taxon>
        <taxon>eudicotyledons</taxon>
        <taxon>Gunneridae</taxon>
        <taxon>Pentapetalae</taxon>
        <taxon>rosids</taxon>
        <taxon>fabids</taxon>
        <taxon>Fagales</taxon>
        <taxon>Juglandaceae</taxon>
        <taxon>Carya</taxon>
    </lineage>
</organism>
<dbReference type="EMBL" id="CM031839">
    <property type="protein sequence ID" value="KAG6674644.1"/>
    <property type="molecule type" value="Genomic_DNA"/>
</dbReference>
<evidence type="ECO:0000313" key="2">
    <source>
        <dbReference type="Proteomes" id="UP000811246"/>
    </source>
</evidence>
<protein>
    <submittedName>
        <fullName evidence="1">Uncharacterized protein</fullName>
    </submittedName>
</protein>
<dbReference type="AlphaFoldDB" id="A0A922A4F4"/>
<sequence>MQEQWLFVLSVSHGAFAAAFRERGMVAHGRALAVRLSRGGATAGKLVVQLGGSWPSYGIGFMWTEDSQCRGYTVEDGRWQWVPLTVQWLALLEWLLLHATGAEEKGAIGG</sequence>
<comment type="caution">
    <text evidence="1">The sequence shown here is derived from an EMBL/GenBank/DDBJ whole genome shotgun (WGS) entry which is preliminary data.</text>
</comment>
<gene>
    <name evidence="1" type="ORF">I3842_15G053600</name>
</gene>
<proteinExistence type="predicted"/>
<accession>A0A922A4F4</accession>
<name>A0A922A4F4_CARIL</name>
<reference evidence="1" key="1">
    <citation type="submission" date="2021-01" db="EMBL/GenBank/DDBJ databases">
        <authorList>
            <person name="Lovell J.T."/>
            <person name="Bentley N."/>
            <person name="Bhattarai G."/>
            <person name="Jenkins J.W."/>
            <person name="Sreedasyam A."/>
            <person name="Alarcon Y."/>
            <person name="Bock C."/>
            <person name="Boston L."/>
            <person name="Carlson J."/>
            <person name="Cervantes K."/>
            <person name="Clermont K."/>
            <person name="Krom N."/>
            <person name="Kubenka K."/>
            <person name="Mamidi S."/>
            <person name="Mattison C."/>
            <person name="Monteros M."/>
            <person name="Pisani C."/>
            <person name="Plott C."/>
            <person name="Rajasekar S."/>
            <person name="Rhein H.S."/>
            <person name="Rohla C."/>
            <person name="Song M."/>
            <person name="Hilaire R.S."/>
            <person name="Shu S."/>
            <person name="Wells L."/>
            <person name="Wang X."/>
            <person name="Webber J."/>
            <person name="Heerema R.J."/>
            <person name="Klein P."/>
            <person name="Conner P."/>
            <person name="Grauke L."/>
            <person name="Grimwood J."/>
            <person name="Schmutz J."/>
            <person name="Randall J.J."/>
        </authorList>
    </citation>
    <scope>NUCLEOTIDE SEQUENCE</scope>
    <source>
        <tissue evidence="1">Leaf</tissue>
    </source>
</reference>